<accession>A0ABP1FGZ5</accession>
<comment type="catalytic activity">
    <reaction evidence="8">
        <text>thymidine + ATP = dTMP + ADP + H(+)</text>
        <dbReference type="Rhea" id="RHEA:19129"/>
        <dbReference type="ChEBI" id="CHEBI:15378"/>
        <dbReference type="ChEBI" id="CHEBI:17748"/>
        <dbReference type="ChEBI" id="CHEBI:30616"/>
        <dbReference type="ChEBI" id="CHEBI:63528"/>
        <dbReference type="ChEBI" id="CHEBI:456216"/>
        <dbReference type="EC" id="2.7.1.21"/>
    </reaction>
</comment>
<proteinExistence type="inferred from homology"/>
<dbReference type="EC" id="2.7.1.21" evidence="2 8"/>
<dbReference type="InterPro" id="IPR001267">
    <property type="entry name" value="Thymidine_kinase"/>
</dbReference>
<dbReference type="SUPFAM" id="SSF57716">
    <property type="entry name" value="Glucocorticoid receptor-like (DNA-binding domain)"/>
    <property type="match status" value="1"/>
</dbReference>
<evidence type="ECO:0000256" key="5">
    <source>
        <dbReference type="ARBA" id="ARBA00022741"/>
    </source>
</evidence>
<comment type="caution">
    <text evidence="10">The sequence shown here is derived from an EMBL/GenBank/DDBJ whole genome shotgun (WGS) entry which is preliminary data.</text>
</comment>
<evidence type="ECO:0000256" key="2">
    <source>
        <dbReference type="ARBA" id="ARBA00012118"/>
    </source>
</evidence>
<dbReference type="PIRSF" id="PIRSF035805">
    <property type="entry name" value="TK_cell"/>
    <property type="match status" value="1"/>
</dbReference>
<evidence type="ECO:0000256" key="4">
    <source>
        <dbReference type="ARBA" id="ARBA00022679"/>
    </source>
</evidence>
<dbReference type="InterPro" id="IPR027417">
    <property type="entry name" value="P-loop_NTPase"/>
</dbReference>
<organism evidence="10 11">
    <name type="scientific">Coccomyxa viridis</name>
    <dbReference type="NCBI Taxonomy" id="1274662"/>
    <lineage>
        <taxon>Eukaryota</taxon>
        <taxon>Viridiplantae</taxon>
        <taxon>Chlorophyta</taxon>
        <taxon>core chlorophytes</taxon>
        <taxon>Trebouxiophyceae</taxon>
        <taxon>Trebouxiophyceae incertae sedis</taxon>
        <taxon>Coccomyxaceae</taxon>
        <taxon>Coccomyxa</taxon>
    </lineage>
</organism>
<gene>
    <name evidence="10" type="primary">g140</name>
    <name evidence="10" type="ORF">VP750_LOCUS118</name>
</gene>
<dbReference type="Pfam" id="PF00265">
    <property type="entry name" value="TK"/>
    <property type="match status" value="1"/>
</dbReference>
<dbReference type="EMBL" id="CAXHTA020000001">
    <property type="protein sequence ID" value="CAL5218459.1"/>
    <property type="molecule type" value="Genomic_DNA"/>
</dbReference>
<sequence>MKGQIDLILGPMFAGKTSELLRRVEDHEAAGRKVVLVKSSIDTRYHSSRIVTHDGHSKGCYATASLAELRDSLGGEYSSFSVIAIDEAQFLPDLLQFCAHAADFDHKHILVAGLDGDFRRQRFGQVLDLVPLADSVTKLGGSCAYCSSRALFSLRIAADERQALVGGADKYAPVCRRHYTELNEIRPAGE</sequence>
<evidence type="ECO:0000256" key="3">
    <source>
        <dbReference type="ARBA" id="ARBA00022634"/>
    </source>
</evidence>
<evidence type="ECO:0000256" key="1">
    <source>
        <dbReference type="ARBA" id="ARBA00007587"/>
    </source>
</evidence>
<comment type="similarity">
    <text evidence="1 9">Belongs to the thymidine kinase family.</text>
</comment>
<evidence type="ECO:0000256" key="8">
    <source>
        <dbReference type="RuleBase" id="RU000544"/>
    </source>
</evidence>
<evidence type="ECO:0000256" key="7">
    <source>
        <dbReference type="ARBA" id="ARBA00022840"/>
    </source>
</evidence>
<reference evidence="10 11" key="1">
    <citation type="submission" date="2024-06" db="EMBL/GenBank/DDBJ databases">
        <authorList>
            <person name="Kraege A."/>
            <person name="Thomma B."/>
        </authorList>
    </citation>
    <scope>NUCLEOTIDE SEQUENCE [LARGE SCALE GENOMIC DNA]</scope>
</reference>
<dbReference type="PANTHER" id="PTHR11441:SF0">
    <property type="entry name" value="THYMIDINE KINASE, CYTOSOLIC"/>
    <property type="match status" value="1"/>
</dbReference>
<evidence type="ECO:0000256" key="6">
    <source>
        <dbReference type="ARBA" id="ARBA00022777"/>
    </source>
</evidence>
<keyword evidence="3 8" id="KW-0237">DNA synthesis</keyword>
<evidence type="ECO:0000313" key="11">
    <source>
        <dbReference type="Proteomes" id="UP001497392"/>
    </source>
</evidence>
<dbReference type="Proteomes" id="UP001497392">
    <property type="component" value="Unassembled WGS sequence"/>
</dbReference>
<evidence type="ECO:0000313" key="10">
    <source>
        <dbReference type="EMBL" id="CAL5218459.1"/>
    </source>
</evidence>
<dbReference type="Gene3D" id="3.30.60.20">
    <property type="match status" value="1"/>
</dbReference>
<evidence type="ECO:0000256" key="9">
    <source>
        <dbReference type="RuleBase" id="RU004165"/>
    </source>
</evidence>
<dbReference type="InterPro" id="IPR020633">
    <property type="entry name" value="Thymidine_kinase_CS"/>
</dbReference>
<dbReference type="Gene3D" id="3.40.50.300">
    <property type="entry name" value="P-loop containing nucleotide triphosphate hydrolases"/>
    <property type="match status" value="1"/>
</dbReference>
<keyword evidence="4 8" id="KW-0808">Transferase</keyword>
<keyword evidence="5 8" id="KW-0547">Nucleotide-binding</keyword>
<protein>
    <recommendedName>
        <fullName evidence="2 8">Thymidine kinase</fullName>
        <ecNumber evidence="2 8">2.7.1.21</ecNumber>
    </recommendedName>
</protein>
<name>A0ABP1FGZ5_9CHLO</name>
<keyword evidence="11" id="KW-1185">Reference proteome</keyword>
<dbReference type="SUPFAM" id="SSF52540">
    <property type="entry name" value="P-loop containing nucleoside triphosphate hydrolases"/>
    <property type="match status" value="1"/>
</dbReference>
<keyword evidence="6 8" id="KW-0418">Kinase</keyword>
<keyword evidence="7 8" id="KW-0067">ATP-binding</keyword>
<dbReference type="PROSITE" id="PS00603">
    <property type="entry name" value="TK_CELLULAR_TYPE"/>
    <property type="match status" value="1"/>
</dbReference>
<dbReference type="PANTHER" id="PTHR11441">
    <property type="entry name" value="THYMIDINE KINASE"/>
    <property type="match status" value="1"/>
</dbReference>